<comment type="catalytic activity">
    <reaction evidence="9">
        <text>5-amino-1-(5-phospho-D-ribosyl)imidazole-4-carboxylate + L-aspartate + ATP = (2S)-2-[5-amino-1-(5-phospho-beta-D-ribosyl)imidazole-4-carboxamido]succinate + ADP + phosphate + 2 H(+)</text>
        <dbReference type="Rhea" id="RHEA:22628"/>
        <dbReference type="ChEBI" id="CHEBI:15378"/>
        <dbReference type="ChEBI" id="CHEBI:29991"/>
        <dbReference type="ChEBI" id="CHEBI:30616"/>
        <dbReference type="ChEBI" id="CHEBI:43474"/>
        <dbReference type="ChEBI" id="CHEBI:58443"/>
        <dbReference type="ChEBI" id="CHEBI:77657"/>
        <dbReference type="ChEBI" id="CHEBI:456216"/>
        <dbReference type="EC" id="6.3.2.6"/>
    </reaction>
</comment>
<dbReference type="PANTHER" id="PTHR43700:SF1">
    <property type="entry name" value="PHOSPHORIBOSYLAMINOIMIDAZOLE-SUCCINOCARBOXAMIDE SYNTHASE"/>
    <property type="match status" value="1"/>
</dbReference>
<dbReference type="HAMAP" id="MF_00137">
    <property type="entry name" value="SAICAR_synth"/>
    <property type="match status" value="1"/>
</dbReference>
<gene>
    <name evidence="12" type="ORF">UFOPK2894_01583</name>
</gene>
<accession>A0A6J6WQW1</accession>
<dbReference type="UniPathway" id="UPA00074">
    <property type="reaction ID" value="UER00131"/>
</dbReference>
<keyword evidence="5" id="KW-0547">Nucleotide-binding</keyword>
<dbReference type="NCBIfam" id="TIGR00081">
    <property type="entry name" value="purC"/>
    <property type="match status" value="1"/>
</dbReference>
<dbReference type="Gene3D" id="3.30.470.20">
    <property type="entry name" value="ATP-grasp fold, B domain"/>
    <property type="match status" value="1"/>
</dbReference>
<dbReference type="PROSITE" id="PS01057">
    <property type="entry name" value="SAICAR_SYNTHETASE_1"/>
    <property type="match status" value="1"/>
</dbReference>
<protein>
    <recommendedName>
        <fullName evidence="3">phosphoribosylaminoimidazolesuccinocarboxamide synthase</fullName>
        <ecNumber evidence="3">6.3.2.6</ecNumber>
    </recommendedName>
    <alternativeName>
        <fullName evidence="8">SAICAR synthetase</fullName>
    </alternativeName>
</protein>
<evidence type="ECO:0000313" key="12">
    <source>
        <dbReference type="EMBL" id="CAB4787661.1"/>
    </source>
</evidence>
<dbReference type="GO" id="GO:0005524">
    <property type="term" value="F:ATP binding"/>
    <property type="evidence" value="ECO:0007669"/>
    <property type="project" value="UniProtKB-KW"/>
</dbReference>
<evidence type="ECO:0000256" key="8">
    <source>
        <dbReference type="ARBA" id="ARBA00030409"/>
    </source>
</evidence>
<dbReference type="GO" id="GO:0006189">
    <property type="term" value="P:'de novo' IMP biosynthetic process"/>
    <property type="evidence" value="ECO:0007669"/>
    <property type="project" value="UniProtKB-UniPathway"/>
</dbReference>
<dbReference type="InterPro" id="IPR001636">
    <property type="entry name" value="SAICAR_synth"/>
</dbReference>
<dbReference type="SUPFAM" id="SSF56104">
    <property type="entry name" value="SAICAR synthase-like"/>
    <property type="match status" value="1"/>
</dbReference>
<feature type="domain" description="SAICAR synthetase/ADE2 N-terminal" evidence="11">
    <location>
        <begin position="38"/>
        <end position="280"/>
    </location>
</feature>
<keyword evidence="6" id="KW-0658">Purine biosynthesis</keyword>
<dbReference type="PROSITE" id="PS01058">
    <property type="entry name" value="SAICAR_SYNTHETASE_2"/>
    <property type="match status" value="1"/>
</dbReference>
<dbReference type="PANTHER" id="PTHR43700">
    <property type="entry name" value="PHOSPHORIBOSYLAMINOIMIDAZOLE-SUCCINOCARBOXAMIDE SYNTHASE"/>
    <property type="match status" value="1"/>
</dbReference>
<dbReference type="GO" id="GO:0004639">
    <property type="term" value="F:phosphoribosylaminoimidazolesuccinocarboxamide synthase activity"/>
    <property type="evidence" value="ECO:0007669"/>
    <property type="project" value="UniProtKB-EC"/>
</dbReference>
<reference evidence="12" key="1">
    <citation type="submission" date="2020-05" db="EMBL/GenBank/DDBJ databases">
        <authorList>
            <person name="Chiriac C."/>
            <person name="Salcher M."/>
            <person name="Ghai R."/>
            <person name="Kavagutti S V."/>
        </authorList>
    </citation>
    <scope>NUCLEOTIDE SEQUENCE</scope>
</reference>
<proteinExistence type="inferred from homology"/>
<keyword evidence="4" id="KW-0436">Ligase</keyword>
<evidence type="ECO:0000259" key="11">
    <source>
        <dbReference type="Pfam" id="PF01259"/>
    </source>
</evidence>
<dbReference type="Pfam" id="PF01259">
    <property type="entry name" value="SAICAR_synt"/>
    <property type="match status" value="1"/>
</dbReference>
<organism evidence="12">
    <name type="scientific">freshwater metagenome</name>
    <dbReference type="NCBI Taxonomy" id="449393"/>
    <lineage>
        <taxon>unclassified sequences</taxon>
        <taxon>metagenomes</taxon>
        <taxon>ecological metagenomes</taxon>
    </lineage>
</organism>
<dbReference type="FunFam" id="3.30.200.20:FF:000199">
    <property type="entry name" value="Phosphoribosylaminoimidazole-succinocarboxamide synthase"/>
    <property type="match status" value="1"/>
</dbReference>
<evidence type="ECO:0000256" key="10">
    <source>
        <dbReference type="SAM" id="MobiDB-lite"/>
    </source>
</evidence>
<sequence length="312" mass="34480">MRQSTAPAPSSNREAHRVSGFGPAGPPPAIAIPGWQHIRTGKVRDLYRNDAGHILMVASDRISAFDWVLPTPIPNKGIVLTQLSLWWFKQIADIVPNHVISTDVPQEVNKRAVICEELTMFPVECVVRGYLTGSGLVEYIESGTVCGIPLPAGLVDGSELPEPIFTPAIKAEVGEHDENVSFDRVVDLIGIEDANTLRTLSIAIYKRAESIAKARGIILADTKFEFGRNSAGVITLGDEALTPDSSRFWQLTEWKPGQAQPSYDKQFLRDWLAKSEWDKNGELPPPELSRVVIAETQSKYTESYLRITGKMF</sequence>
<dbReference type="EMBL" id="CAEZZQ010000155">
    <property type="protein sequence ID" value="CAB4787661.1"/>
    <property type="molecule type" value="Genomic_DNA"/>
</dbReference>
<evidence type="ECO:0000256" key="2">
    <source>
        <dbReference type="ARBA" id="ARBA00010190"/>
    </source>
</evidence>
<evidence type="ECO:0000256" key="5">
    <source>
        <dbReference type="ARBA" id="ARBA00022741"/>
    </source>
</evidence>
<name>A0A6J6WQW1_9ZZZZ</name>
<dbReference type="FunFam" id="3.30.470.20:FF:000015">
    <property type="entry name" value="Phosphoribosylaminoimidazole-succinocarboxamide synthase"/>
    <property type="match status" value="1"/>
</dbReference>
<dbReference type="CDD" id="cd01414">
    <property type="entry name" value="SAICAR_synt_Sc"/>
    <property type="match status" value="1"/>
</dbReference>
<dbReference type="GO" id="GO:0005737">
    <property type="term" value="C:cytoplasm"/>
    <property type="evidence" value="ECO:0007669"/>
    <property type="project" value="TreeGrafter"/>
</dbReference>
<feature type="compositionally biased region" description="Polar residues" evidence="10">
    <location>
        <begin position="1"/>
        <end position="12"/>
    </location>
</feature>
<evidence type="ECO:0000256" key="1">
    <source>
        <dbReference type="ARBA" id="ARBA00004672"/>
    </source>
</evidence>
<evidence type="ECO:0000256" key="7">
    <source>
        <dbReference type="ARBA" id="ARBA00022840"/>
    </source>
</evidence>
<evidence type="ECO:0000256" key="9">
    <source>
        <dbReference type="ARBA" id="ARBA00048475"/>
    </source>
</evidence>
<dbReference type="Gene3D" id="3.30.200.20">
    <property type="entry name" value="Phosphorylase Kinase, domain 1"/>
    <property type="match status" value="1"/>
</dbReference>
<evidence type="ECO:0000256" key="3">
    <source>
        <dbReference type="ARBA" id="ARBA00012217"/>
    </source>
</evidence>
<dbReference type="InterPro" id="IPR028923">
    <property type="entry name" value="SAICAR_synt/ADE2_N"/>
</dbReference>
<evidence type="ECO:0000256" key="6">
    <source>
        <dbReference type="ARBA" id="ARBA00022755"/>
    </source>
</evidence>
<feature type="region of interest" description="Disordered" evidence="10">
    <location>
        <begin position="1"/>
        <end position="23"/>
    </location>
</feature>
<comment type="pathway">
    <text evidence="1">Purine metabolism; IMP biosynthesis via de novo pathway; 5-amino-1-(5-phospho-D-ribosyl)imidazole-4-carboxamide from 5-amino-1-(5-phospho-D-ribosyl)imidazole-4-carboxylate: step 1/2.</text>
</comment>
<evidence type="ECO:0000256" key="4">
    <source>
        <dbReference type="ARBA" id="ARBA00022598"/>
    </source>
</evidence>
<dbReference type="EC" id="6.3.2.6" evidence="3"/>
<keyword evidence="7" id="KW-0067">ATP-binding</keyword>
<comment type="similarity">
    <text evidence="2">Belongs to the SAICAR synthetase family.</text>
</comment>
<dbReference type="NCBIfam" id="NF010568">
    <property type="entry name" value="PRK13961.1"/>
    <property type="match status" value="1"/>
</dbReference>
<dbReference type="AlphaFoldDB" id="A0A6J6WQW1"/>
<dbReference type="InterPro" id="IPR018236">
    <property type="entry name" value="SAICAR_synthetase_CS"/>
</dbReference>